<comment type="caution">
    <text evidence="2">The sequence shown here is derived from an EMBL/GenBank/DDBJ whole genome shotgun (WGS) entry which is preliminary data.</text>
</comment>
<evidence type="ECO:0000313" key="3">
    <source>
        <dbReference type="Proteomes" id="UP001187531"/>
    </source>
</evidence>
<feature type="compositionally biased region" description="Basic and acidic residues" evidence="1">
    <location>
        <begin position="154"/>
        <end position="170"/>
    </location>
</feature>
<evidence type="ECO:0000313" key="2">
    <source>
        <dbReference type="EMBL" id="KAK2716293.1"/>
    </source>
</evidence>
<proteinExistence type="predicted"/>
<keyword evidence="3" id="KW-1185">Reference proteome</keyword>
<reference evidence="2" key="1">
    <citation type="submission" date="2023-07" db="EMBL/GenBank/DDBJ databases">
        <title>Chromosome-level genome assembly of Artemia franciscana.</title>
        <authorList>
            <person name="Jo E."/>
        </authorList>
    </citation>
    <scope>NUCLEOTIDE SEQUENCE</scope>
    <source>
        <tissue evidence="2">Whole body</tissue>
    </source>
</reference>
<protein>
    <recommendedName>
        <fullName evidence="4">Reverse transcriptase domain-containing protein</fullName>
    </recommendedName>
</protein>
<name>A0AA88L291_ARTSF</name>
<feature type="compositionally biased region" description="Polar residues" evidence="1">
    <location>
        <begin position="172"/>
        <end position="181"/>
    </location>
</feature>
<evidence type="ECO:0000256" key="1">
    <source>
        <dbReference type="SAM" id="MobiDB-lite"/>
    </source>
</evidence>
<gene>
    <name evidence="2" type="ORF">QYM36_010763</name>
</gene>
<sequence length="599" mass="69564">MRTVRNELGGLEVIDYGKRDCLVEVLNVRRKKYEGDEFIEVYSGRATPLMHISTDILPAIVWNDEIFLFTMKTNPNSFLYATSRAMKRSCARKGRNLGLTRLSGAPTQQIVLHRLSIHSVPGIAAIARNQPNRTIKDLASSEAVDLVIEALEKESTRKDKPQKPKKKETEEQSGSQKNPSQEGRPKTSFEIDERERTELIRAFQMKDIWAEKNTAQGFTRIDKRWASRINRIHVSENLAEKVKRVENICVAFSDYLAIVIDLGDPRRDIVEKKKDRRVIGAYQHGGIKGKKAQHILSVLKELVMRGDRELRRLILQMDLLAFMSIDVVKAYESVVRVILWVLMERKYGMSRQAEKRFENLYKDPKVVVKVNGELMKEIEMEKALRQGDSLSPCLFEIYMEPLFKYVEIQYVNTGLPIMFYYAPVFELQEDKLKRIEKEVRRFIWKGKFEKLAIKMTTVRNELGGLGFNRLWQVLNEEDSEERRELSNALPSEFRDVVEDLCEYKGSGIFDSLMKAKTRKKIIDMVVEEKKRDIDYRAKVREPFIDFQVSFGHLAGMKYQSGWKEVMFLLIHGILPYRNRIARFVRSGVTGVAAQQKYSQ</sequence>
<dbReference type="AlphaFoldDB" id="A0AA88L291"/>
<accession>A0AA88L291</accession>
<evidence type="ECO:0008006" key="4">
    <source>
        <dbReference type="Google" id="ProtNLM"/>
    </source>
</evidence>
<dbReference type="EMBL" id="JAVRJZ010000012">
    <property type="protein sequence ID" value="KAK2716293.1"/>
    <property type="molecule type" value="Genomic_DNA"/>
</dbReference>
<organism evidence="2 3">
    <name type="scientific">Artemia franciscana</name>
    <name type="common">Brine shrimp</name>
    <name type="synonym">Artemia sanfranciscana</name>
    <dbReference type="NCBI Taxonomy" id="6661"/>
    <lineage>
        <taxon>Eukaryota</taxon>
        <taxon>Metazoa</taxon>
        <taxon>Ecdysozoa</taxon>
        <taxon>Arthropoda</taxon>
        <taxon>Crustacea</taxon>
        <taxon>Branchiopoda</taxon>
        <taxon>Anostraca</taxon>
        <taxon>Artemiidae</taxon>
        <taxon>Artemia</taxon>
    </lineage>
</organism>
<feature type="region of interest" description="Disordered" evidence="1">
    <location>
        <begin position="154"/>
        <end position="191"/>
    </location>
</feature>
<dbReference type="Proteomes" id="UP001187531">
    <property type="component" value="Unassembled WGS sequence"/>
</dbReference>